<comment type="caution">
    <text evidence="1">The sequence shown here is derived from an EMBL/GenBank/DDBJ whole genome shotgun (WGS) entry which is preliminary data.</text>
</comment>
<proteinExistence type="predicted"/>
<accession>A0ACB7SS36</accession>
<keyword evidence="2" id="KW-1185">Reference proteome</keyword>
<gene>
    <name evidence="1" type="ORF">HPB50_021297</name>
</gene>
<name>A0ACB7SS36_HYAAI</name>
<reference evidence="1" key="1">
    <citation type="submission" date="2020-05" db="EMBL/GenBank/DDBJ databases">
        <title>Large-scale comparative analyses of tick genomes elucidate their genetic diversity and vector capacities.</title>
        <authorList>
            <person name="Jia N."/>
            <person name="Wang J."/>
            <person name="Shi W."/>
            <person name="Du L."/>
            <person name="Sun Y."/>
            <person name="Zhan W."/>
            <person name="Jiang J."/>
            <person name="Wang Q."/>
            <person name="Zhang B."/>
            <person name="Ji P."/>
            <person name="Sakyi L.B."/>
            <person name="Cui X."/>
            <person name="Yuan T."/>
            <person name="Jiang B."/>
            <person name="Yang W."/>
            <person name="Lam T.T.-Y."/>
            <person name="Chang Q."/>
            <person name="Ding S."/>
            <person name="Wang X."/>
            <person name="Zhu J."/>
            <person name="Ruan X."/>
            <person name="Zhao L."/>
            <person name="Wei J."/>
            <person name="Que T."/>
            <person name="Du C."/>
            <person name="Cheng J."/>
            <person name="Dai P."/>
            <person name="Han X."/>
            <person name="Huang E."/>
            <person name="Gao Y."/>
            <person name="Liu J."/>
            <person name="Shao H."/>
            <person name="Ye R."/>
            <person name="Li L."/>
            <person name="Wei W."/>
            <person name="Wang X."/>
            <person name="Wang C."/>
            <person name="Yang T."/>
            <person name="Huo Q."/>
            <person name="Li W."/>
            <person name="Guo W."/>
            <person name="Chen H."/>
            <person name="Zhou L."/>
            <person name="Ni X."/>
            <person name="Tian J."/>
            <person name="Zhou Y."/>
            <person name="Sheng Y."/>
            <person name="Liu T."/>
            <person name="Pan Y."/>
            <person name="Xia L."/>
            <person name="Li J."/>
            <person name="Zhao F."/>
            <person name="Cao W."/>
        </authorList>
    </citation>
    <scope>NUCLEOTIDE SEQUENCE</scope>
    <source>
        <strain evidence="1">Hyas-2018</strain>
    </source>
</reference>
<dbReference type="Proteomes" id="UP000821845">
    <property type="component" value="Chromosome 3"/>
</dbReference>
<dbReference type="EMBL" id="CM023483">
    <property type="protein sequence ID" value="KAH6936756.1"/>
    <property type="molecule type" value="Genomic_DNA"/>
</dbReference>
<sequence>MSRATVRPKKDRLHRLWLNETLNANHEKASVHGRGSFDESKKANTGGESERELVTEHEEDVPSKRAVSSSSASSNTRGAEGS</sequence>
<evidence type="ECO:0000313" key="2">
    <source>
        <dbReference type="Proteomes" id="UP000821845"/>
    </source>
</evidence>
<organism evidence="1 2">
    <name type="scientific">Hyalomma asiaticum</name>
    <name type="common">Tick</name>
    <dbReference type="NCBI Taxonomy" id="266040"/>
    <lineage>
        <taxon>Eukaryota</taxon>
        <taxon>Metazoa</taxon>
        <taxon>Ecdysozoa</taxon>
        <taxon>Arthropoda</taxon>
        <taxon>Chelicerata</taxon>
        <taxon>Arachnida</taxon>
        <taxon>Acari</taxon>
        <taxon>Parasitiformes</taxon>
        <taxon>Ixodida</taxon>
        <taxon>Ixodoidea</taxon>
        <taxon>Ixodidae</taxon>
        <taxon>Hyalomminae</taxon>
        <taxon>Hyalomma</taxon>
    </lineage>
</organism>
<protein>
    <submittedName>
        <fullName evidence="1">Uncharacterized protein</fullName>
    </submittedName>
</protein>
<evidence type="ECO:0000313" key="1">
    <source>
        <dbReference type="EMBL" id="KAH6936756.1"/>
    </source>
</evidence>